<dbReference type="HAMAP" id="MF_00337">
    <property type="entry name" value="Exonuc_7_S"/>
    <property type="match status" value="1"/>
</dbReference>
<name>A0A857JKI7_9ALTE</name>
<reference evidence="7 8" key="1">
    <citation type="submission" date="2019-12" db="EMBL/GenBank/DDBJ databases">
        <title>Genome sequencing and assembly of endphytes of Porphyra tenera.</title>
        <authorList>
            <person name="Park J.M."/>
            <person name="Shin R."/>
            <person name="Jo S.H."/>
        </authorList>
    </citation>
    <scope>NUCLEOTIDE SEQUENCE [LARGE SCALE GENOMIC DNA]</scope>
    <source>
        <strain evidence="7 8">GPM4</strain>
    </source>
</reference>
<keyword evidence="4 6" id="KW-0378">Hydrolase</keyword>
<dbReference type="GO" id="GO:0006308">
    <property type="term" value="P:DNA catabolic process"/>
    <property type="evidence" value="ECO:0007669"/>
    <property type="project" value="UniProtKB-UniRule"/>
</dbReference>
<sequence>MTSRKKTENLSFEESMQELDSIVNQMEEGELSLEDALSRFERGVQLARHSQNKLKQAEQKVQILMGQDEQAQLADFDPANTQDK</sequence>
<evidence type="ECO:0000256" key="5">
    <source>
        <dbReference type="ARBA" id="ARBA00022839"/>
    </source>
</evidence>
<evidence type="ECO:0000313" key="7">
    <source>
        <dbReference type="EMBL" id="QHJ11154.1"/>
    </source>
</evidence>
<dbReference type="KEGG" id="pmes:FX988_01382"/>
<dbReference type="SUPFAM" id="SSF116842">
    <property type="entry name" value="XseB-like"/>
    <property type="match status" value="1"/>
</dbReference>
<comment type="function">
    <text evidence="6">Bidirectionally degrades single-stranded DNA into large acid-insoluble oligonucleotides, which are then degraded further into small acid-soluble oligonucleotides.</text>
</comment>
<comment type="subunit">
    <text evidence="6">Heterooligomer composed of large and small subunits.</text>
</comment>
<evidence type="ECO:0000256" key="2">
    <source>
        <dbReference type="ARBA" id="ARBA00022490"/>
    </source>
</evidence>
<keyword evidence="3 6" id="KW-0540">Nuclease</keyword>
<evidence type="ECO:0000256" key="4">
    <source>
        <dbReference type="ARBA" id="ARBA00022801"/>
    </source>
</evidence>
<dbReference type="Pfam" id="PF02609">
    <property type="entry name" value="Exonuc_VII_S"/>
    <property type="match status" value="1"/>
</dbReference>
<dbReference type="Gene3D" id="1.10.287.1040">
    <property type="entry name" value="Exonuclease VII, small subunit"/>
    <property type="match status" value="1"/>
</dbReference>
<dbReference type="PANTHER" id="PTHR34137">
    <property type="entry name" value="EXODEOXYRIBONUCLEASE 7 SMALL SUBUNIT"/>
    <property type="match status" value="1"/>
</dbReference>
<organism evidence="7 8">
    <name type="scientific">Paraglaciecola mesophila</name>
    <dbReference type="NCBI Taxonomy" id="197222"/>
    <lineage>
        <taxon>Bacteria</taxon>
        <taxon>Pseudomonadati</taxon>
        <taxon>Pseudomonadota</taxon>
        <taxon>Gammaproteobacteria</taxon>
        <taxon>Alteromonadales</taxon>
        <taxon>Alteromonadaceae</taxon>
        <taxon>Paraglaciecola</taxon>
    </lineage>
</organism>
<dbReference type="PANTHER" id="PTHR34137:SF1">
    <property type="entry name" value="EXODEOXYRIBONUCLEASE 7 SMALL SUBUNIT"/>
    <property type="match status" value="1"/>
</dbReference>
<dbReference type="NCBIfam" id="NF002140">
    <property type="entry name" value="PRK00977.1-4"/>
    <property type="match status" value="1"/>
</dbReference>
<dbReference type="InterPro" id="IPR003761">
    <property type="entry name" value="Exonuc_VII_S"/>
</dbReference>
<dbReference type="InterPro" id="IPR037004">
    <property type="entry name" value="Exonuc_VII_ssu_sf"/>
</dbReference>
<keyword evidence="2 6" id="KW-0963">Cytoplasm</keyword>
<accession>A0A857JKI7</accession>
<dbReference type="GO" id="GO:0008855">
    <property type="term" value="F:exodeoxyribonuclease VII activity"/>
    <property type="evidence" value="ECO:0007669"/>
    <property type="project" value="UniProtKB-UniRule"/>
</dbReference>
<gene>
    <name evidence="6" type="primary">xseB</name>
    <name evidence="7" type="ORF">FX988_01382</name>
</gene>
<keyword evidence="8" id="KW-1185">Reference proteome</keyword>
<dbReference type="GO" id="GO:0009318">
    <property type="term" value="C:exodeoxyribonuclease VII complex"/>
    <property type="evidence" value="ECO:0007669"/>
    <property type="project" value="UniProtKB-UniRule"/>
</dbReference>
<dbReference type="OrthoDB" id="5591562at2"/>
<keyword evidence="5 6" id="KW-0269">Exonuclease</keyword>
<comment type="similarity">
    <text evidence="1 6">Belongs to the XseB family.</text>
</comment>
<dbReference type="Proteomes" id="UP000464524">
    <property type="component" value="Chromosome"/>
</dbReference>
<dbReference type="EC" id="3.1.11.6" evidence="6"/>
<comment type="subcellular location">
    <subcellularLocation>
        <location evidence="6">Cytoplasm</location>
    </subcellularLocation>
</comment>
<dbReference type="PIRSF" id="PIRSF006488">
    <property type="entry name" value="Exonuc_VII_S"/>
    <property type="match status" value="1"/>
</dbReference>
<dbReference type="NCBIfam" id="TIGR01280">
    <property type="entry name" value="xseB"/>
    <property type="match status" value="1"/>
</dbReference>
<evidence type="ECO:0000256" key="1">
    <source>
        <dbReference type="ARBA" id="ARBA00009998"/>
    </source>
</evidence>
<evidence type="ECO:0000256" key="3">
    <source>
        <dbReference type="ARBA" id="ARBA00022722"/>
    </source>
</evidence>
<evidence type="ECO:0000313" key="8">
    <source>
        <dbReference type="Proteomes" id="UP000464524"/>
    </source>
</evidence>
<proteinExistence type="inferred from homology"/>
<evidence type="ECO:0000256" key="6">
    <source>
        <dbReference type="HAMAP-Rule" id="MF_00337"/>
    </source>
</evidence>
<dbReference type="NCBIfam" id="NF002137">
    <property type="entry name" value="PRK00977.1-1"/>
    <property type="match status" value="1"/>
</dbReference>
<dbReference type="EMBL" id="CP047656">
    <property type="protein sequence ID" value="QHJ11154.1"/>
    <property type="molecule type" value="Genomic_DNA"/>
</dbReference>
<dbReference type="RefSeq" id="WP_160178929.1">
    <property type="nucleotide sequence ID" value="NZ_CP047656.1"/>
</dbReference>
<dbReference type="AlphaFoldDB" id="A0A857JKI7"/>
<protein>
    <recommendedName>
        <fullName evidence="6">Exodeoxyribonuclease 7 small subunit</fullName>
        <ecNumber evidence="6">3.1.11.6</ecNumber>
    </recommendedName>
    <alternativeName>
        <fullName evidence="6">Exodeoxyribonuclease VII small subunit</fullName>
        <shortName evidence="6">Exonuclease VII small subunit</shortName>
    </alternativeName>
</protein>
<comment type="catalytic activity">
    <reaction evidence="6">
        <text>Exonucleolytic cleavage in either 5'- to 3'- or 3'- to 5'-direction to yield nucleoside 5'-phosphates.</text>
        <dbReference type="EC" id="3.1.11.6"/>
    </reaction>
</comment>
<dbReference type="GO" id="GO:0005829">
    <property type="term" value="C:cytosol"/>
    <property type="evidence" value="ECO:0007669"/>
    <property type="project" value="TreeGrafter"/>
</dbReference>